<dbReference type="Gene3D" id="3.60.10.10">
    <property type="entry name" value="Endonuclease/exonuclease/phosphatase"/>
    <property type="match status" value="1"/>
</dbReference>
<dbReference type="Proteomes" id="UP000215459">
    <property type="component" value="Unassembled WGS sequence"/>
</dbReference>
<protein>
    <submittedName>
        <fullName evidence="2">Metal-dependent hydrolase</fullName>
    </submittedName>
</protein>
<sequence>MTFLFFPVNIEKARAGPQQTLRVMSYNIHAGIGWDQSYDLDRIARVIRESEAEVVGLQEVDVHWGSRSRFENGIEILAQKLNMNVFFAPIYSRDGQPPREFGVAVLTEYPILDARNHEITRLSTQEPDPSPKPAPGFAEVVVNVRGVHLPVYVTHLDYRSDPSIREMQVKDMLNIVSRRHREHLLIGDLNATPEAQELKDLFQKYEDAWASRSDPGYTFPAGEPTKRIDYVLATPGIRVESAHVPNTLASDHRPVIADLTLRRGSPHP</sequence>
<dbReference type="GO" id="GO:0016020">
    <property type="term" value="C:membrane"/>
    <property type="evidence" value="ECO:0007669"/>
    <property type="project" value="GOC"/>
</dbReference>
<dbReference type="InterPro" id="IPR036691">
    <property type="entry name" value="Endo/exonu/phosph_ase_sf"/>
</dbReference>
<feature type="domain" description="Endonuclease/exonuclease/phosphatase" evidence="1">
    <location>
        <begin position="24"/>
        <end position="252"/>
    </location>
</feature>
<dbReference type="EMBL" id="NOWF01000014">
    <property type="protein sequence ID" value="OYD06312.1"/>
    <property type="molecule type" value="Genomic_DNA"/>
</dbReference>
<keyword evidence="2" id="KW-0378">Hydrolase</keyword>
<organism evidence="2 3">
    <name type="scientific">Paludifilum halophilum</name>
    <dbReference type="NCBI Taxonomy" id="1642702"/>
    <lineage>
        <taxon>Bacteria</taxon>
        <taxon>Bacillati</taxon>
        <taxon>Bacillota</taxon>
        <taxon>Bacilli</taxon>
        <taxon>Bacillales</taxon>
        <taxon>Thermoactinomycetaceae</taxon>
        <taxon>Paludifilum</taxon>
    </lineage>
</organism>
<name>A0A235B241_9BACL</name>
<dbReference type="OrthoDB" id="155529at2"/>
<proteinExistence type="predicted"/>
<comment type="caution">
    <text evidence="2">The sequence shown here is derived from an EMBL/GenBank/DDBJ whole genome shotgun (WGS) entry which is preliminary data.</text>
</comment>
<gene>
    <name evidence="2" type="ORF">CHM34_17025</name>
</gene>
<dbReference type="PANTHER" id="PTHR14859:SF15">
    <property type="entry name" value="ENDONUCLEASE_EXONUCLEASE_PHOSPHATASE DOMAIN-CONTAINING PROTEIN"/>
    <property type="match status" value="1"/>
</dbReference>
<evidence type="ECO:0000313" key="2">
    <source>
        <dbReference type="EMBL" id="OYD06312.1"/>
    </source>
</evidence>
<dbReference type="SUPFAM" id="SSF56219">
    <property type="entry name" value="DNase I-like"/>
    <property type="match status" value="1"/>
</dbReference>
<dbReference type="InterPro" id="IPR051916">
    <property type="entry name" value="GPI-anchor_lipid_remodeler"/>
</dbReference>
<dbReference type="GO" id="GO:0016787">
    <property type="term" value="F:hydrolase activity"/>
    <property type="evidence" value="ECO:0007669"/>
    <property type="project" value="UniProtKB-KW"/>
</dbReference>
<accession>A0A235B241</accession>
<dbReference type="GO" id="GO:0006506">
    <property type="term" value="P:GPI anchor biosynthetic process"/>
    <property type="evidence" value="ECO:0007669"/>
    <property type="project" value="TreeGrafter"/>
</dbReference>
<dbReference type="AlphaFoldDB" id="A0A235B241"/>
<reference evidence="2 3" key="1">
    <citation type="submission" date="2017-07" db="EMBL/GenBank/DDBJ databases">
        <title>The genome sequence of Paludifilum halophilum highlights mechanisms for microbial adaptation to high salt environemnts.</title>
        <authorList>
            <person name="Belbahri L."/>
        </authorList>
    </citation>
    <scope>NUCLEOTIDE SEQUENCE [LARGE SCALE GENOMIC DNA]</scope>
    <source>
        <strain evidence="2 3">DSM 102817</strain>
    </source>
</reference>
<evidence type="ECO:0000259" key="1">
    <source>
        <dbReference type="Pfam" id="PF03372"/>
    </source>
</evidence>
<dbReference type="InterPro" id="IPR005135">
    <property type="entry name" value="Endo/exonuclease/phosphatase"/>
</dbReference>
<dbReference type="PANTHER" id="PTHR14859">
    <property type="entry name" value="CALCOFLUOR WHITE HYPERSENSITIVE PROTEIN PRECURSOR"/>
    <property type="match status" value="1"/>
</dbReference>
<evidence type="ECO:0000313" key="3">
    <source>
        <dbReference type="Proteomes" id="UP000215459"/>
    </source>
</evidence>
<dbReference type="Pfam" id="PF03372">
    <property type="entry name" value="Exo_endo_phos"/>
    <property type="match status" value="1"/>
</dbReference>
<keyword evidence="3" id="KW-1185">Reference proteome</keyword>